<dbReference type="GO" id="GO:0006415">
    <property type="term" value="P:translational termination"/>
    <property type="evidence" value="ECO:0007669"/>
    <property type="project" value="TreeGrafter"/>
</dbReference>
<reference evidence="4 5" key="1">
    <citation type="journal article" date="2018" name="Aquat. Microb. Ecol.">
        <title>Gammaproteobacterial methanotrophs dominate.</title>
        <authorList>
            <person name="Rissanen A.J."/>
            <person name="Saarenheimo J."/>
            <person name="Tiirola M."/>
            <person name="Peura S."/>
            <person name="Aalto S.L."/>
            <person name="Karvinen A."/>
            <person name="Nykanen H."/>
        </authorList>
    </citation>
    <scope>NUCLEOTIDE SEQUENCE [LARGE SCALE GENOMIC DNA]</scope>
    <source>
        <strain evidence="4">AMbin10</strain>
    </source>
</reference>
<evidence type="ECO:0000256" key="1">
    <source>
        <dbReference type="ARBA" id="ARBA00022649"/>
    </source>
</evidence>
<dbReference type="Pfam" id="PF15738">
    <property type="entry name" value="YafQ_toxin"/>
    <property type="match status" value="1"/>
</dbReference>
<evidence type="ECO:0000313" key="5">
    <source>
        <dbReference type="Proteomes" id="UP000249396"/>
    </source>
</evidence>
<dbReference type="PANTHER" id="PTHR40588:SF1">
    <property type="entry name" value="MRNA INTERFERASE TOXIN YAFQ"/>
    <property type="match status" value="1"/>
</dbReference>
<dbReference type="GO" id="GO:0006402">
    <property type="term" value="P:mRNA catabolic process"/>
    <property type="evidence" value="ECO:0007669"/>
    <property type="project" value="TreeGrafter"/>
</dbReference>
<evidence type="ECO:0000313" key="4">
    <source>
        <dbReference type="EMBL" id="PZN82787.1"/>
    </source>
</evidence>
<comment type="caution">
    <text evidence="4">The sequence shown here is derived from an EMBL/GenBank/DDBJ whole genome shotgun (WGS) entry which is preliminary data.</text>
</comment>
<dbReference type="InterPro" id="IPR035093">
    <property type="entry name" value="RelE/ParE_toxin_dom_sf"/>
</dbReference>
<dbReference type="FunFam" id="3.30.2310.20:FF:000003">
    <property type="entry name" value="Type II toxin-antitoxin system YafQ family toxin"/>
    <property type="match status" value="1"/>
</dbReference>
<gene>
    <name evidence="4" type="ORF">DM484_05875</name>
</gene>
<dbReference type="GO" id="GO:0004521">
    <property type="term" value="F:RNA endonuclease activity"/>
    <property type="evidence" value="ECO:0007669"/>
    <property type="project" value="TreeGrafter"/>
</dbReference>
<accession>A0A2W4TJV0</accession>
<dbReference type="Proteomes" id="UP000249396">
    <property type="component" value="Unassembled WGS sequence"/>
</dbReference>
<organism evidence="4 5">
    <name type="scientific">Candidatus Methylumidiphilus alinenensis</name>
    <dbReference type="NCBI Taxonomy" id="2202197"/>
    <lineage>
        <taxon>Bacteria</taxon>
        <taxon>Pseudomonadati</taxon>
        <taxon>Pseudomonadota</taxon>
        <taxon>Gammaproteobacteria</taxon>
        <taxon>Methylococcales</taxon>
        <taxon>Candidatus Methylumidiphilus</taxon>
    </lineage>
</organism>
<dbReference type="EMBL" id="QJPH01000203">
    <property type="protein sequence ID" value="PZN82787.1"/>
    <property type="molecule type" value="Genomic_DNA"/>
</dbReference>
<dbReference type="AlphaFoldDB" id="A0A2W4TJV0"/>
<name>A0A2W4TJV0_9GAMM</name>
<dbReference type="InterPro" id="IPR007712">
    <property type="entry name" value="RelE/ParE_toxin"/>
</dbReference>
<dbReference type="InterPro" id="IPR004386">
    <property type="entry name" value="Toxin_YafQ-like"/>
</dbReference>
<feature type="active site" description="Proton donor" evidence="3">
    <location>
        <position position="88"/>
    </location>
</feature>
<sequence>MPTRAPSFSGQFKRDMKLAKKRGKNMGTLEILLGLLIDGQTFPECYKDHSLSGDWASHRECHIEPDWLLIYKFLDNGTGVRFERTGTHSDLFR</sequence>
<evidence type="ECO:0000256" key="2">
    <source>
        <dbReference type="ARBA" id="ARBA00061366"/>
    </source>
</evidence>
<dbReference type="SUPFAM" id="SSF143011">
    <property type="entry name" value="RelE-like"/>
    <property type="match status" value="1"/>
</dbReference>
<dbReference type="PANTHER" id="PTHR40588">
    <property type="entry name" value="MRNA INTERFERASE TOXIN YAFQ"/>
    <property type="match status" value="1"/>
</dbReference>
<evidence type="ECO:0000256" key="3">
    <source>
        <dbReference type="PIRSR" id="PIRSR006156-1"/>
    </source>
</evidence>
<comment type="similarity">
    <text evidence="2">Belongs to the RelE toxin family. YafQ subfamily.</text>
</comment>
<keyword evidence="1" id="KW-1277">Toxin-antitoxin system</keyword>
<protein>
    <submittedName>
        <fullName evidence="4">Type II toxin-antitoxin system mRNA interferase toxin, RelE/StbE family</fullName>
    </submittedName>
</protein>
<dbReference type="NCBIfam" id="TIGR02385">
    <property type="entry name" value="RelE_StbE"/>
    <property type="match status" value="1"/>
</dbReference>
<dbReference type="Gene3D" id="3.30.2310.20">
    <property type="entry name" value="RelE-like"/>
    <property type="match status" value="1"/>
</dbReference>
<dbReference type="PIRSF" id="PIRSF006156">
    <property type="entry name" value="YafQ"/>
    <property type="match status" value="1"/>
</dbReference>
<proteinExistence type="inferred from homology"/>